<name>A0A7R9P7B8_TIMCA</name>
<dbReference type="AlphaFoldDB" id="A0A7R9P7B8"/>
<dbReference type="GO" id="GO:0051287">
    <property type="term" value="F:NAD binding"/>
    <property type="evidence" value="ECO:0007669"/>
    <property type="project" value="TreeGrafter"/>
</dbReference>
<dbReference type="PANTHER" id="PTHR13994:SF13">
    <property type="entry name" value="FI03680P"/>
    <property type="match status" value="1"/>
</dbReference>
<organism evidence="2">
    <name type="scientific">Timema californicum</name>
    <name type="common">California timema</name>
    <name type="synonym">Walking stick</name>
    <dbReference type="NCBI Taxonomy" id="61474"/>
    <lineage>
        <taxon>Eukaryota</taxon>
        <taxon>Metazoa</taxon>
        <taxon>Ecdysozoa</taxon>
        <taxon>Arthropoda</taxon>
        <taxon>Hexapoda</taxon>
        <taxon>Insecta</taxon>
        <taxon>Pterygota</taxon>
        <taxon>Neoptera</taxon>
        <taxon>Polyneoptera</taxon>
        <taxon>Phasmatodea</taxon>
        <taxon>Timematodea</taxon>
        <taxon>Timematoidea</taxon>
        <taxon>Timematidae</taxon>
        <taxon>Timema</taxon>
    </lineage>
</organism>
<dbReference type="PANTHER" id="PTHR13994">
    <property type="entry name" value="NUDIX HYDROLASE RELATED"/>
    <property type="match status" value="1"/>
</dbReference>
<gene>
    <name evidence="2" type="ORF">TCMB3V08_LOCUS5480</name>
</gene>
<dbReference type="InterPro" id="IPR015797">
    <property type="entry name" value="NUDIX_hydrolase-like_dom_sf"/>
</dbReference>
<dbReference type="SUPFAM" id="SSF55811">
    <property type="entry name" value="Nudix"/>
    <property type="match status" value="1"/>
</dbReference>
<accession>A0A7R9P7B8</accession>
<feature type="domain" description="Nudix hydrolase" evidence="1">
    <location>
        <begin position="1"/>
        <end position="98"/>
    </location>
</feature>
<dbReference type="InterPro" id="IPR000086">
    <property type="entry name" value="NUDIX_hydrolase_dom"/>
</dbReference>
<dbReference type="EMBL" id="OE181249">
    <property type="protein sequence ID" value="CAD7572836.1"/>
    <property type="molecule type" value="Genomic_DNA"/>
</dbReference>
<sequence>MFLCPFPGENLADAALREVLEETGVKTEFEFLLTFRHMHGAMFGCSDCYFVVSLKPTSEEINMCPREIAACQWMKVDDYLNSPHTIETNKFFVKKYLECQKSGTGVTYESSVHPFLKRRFLISGGISSKLSVTRSLVPPTSCVYKRVQAYPIAACVPHPRPGISPHKRRHMTAELYNIFLLLILNNAGGRTTGRLRVTLASSPFHSTAANVSLLHLKQSSSTLDSFWLDDDSPVSNHHQHCPGIKPLGYGMKISITPLG</sequence>
<dbReference type="Gene3D" id="3.90.79.10">
    <property type="entry name" value="Nucleoside Triphosphate Pyrophosphohydrolase"/>
    <property type="match status" value="1"/>
</dbReference>
<reference evidence="2" key="1">
    <citation type="submission" date="2020-11" db="EMBL/GenBank/DDBJ databases">
        <authorList>
            <person name="Tran Van P."/>
        </authorList>
    </citation>
    <scope>NUCLEOTIDE SEQUENCE</scope>
</reference>
<dbReference type="GO" id="GO:0035529">
    <property type="term" value="F:NADH pyrophosphatase activity"/>
    <property type="evidence" value="ECO:0007669"/>
    <property type="project" value="TreeGrafter"/>
</dbReference>
<dbReference type="PROSITE" id="PS51462">
    <property type="entry name" value="NUDIX"/>
    <property type="match status" value="1"/>
</dbReference>
<proteinExistence type="predicted"/>
<evidence type="ECO:0000259" key="1">
    <source>
        <dbReference type="PROSITE" id="PS51462"/>
    </source>
</evidence>
<dbReference type="GO" id="GO:0047631">
    <property type="term" value="F:ADP-ribose diphosphatase activity"/>
    <property type="evidence" value="ECO:0007669"/>
    <property type="project" value="TreeGrafter"/>
</dbReference>
<dbReference type="Pfam" id="PF00293">
    <property type="entry name" value="NUDIX"/>
    <property type="match status" value="1"/>
</dbReference>
<protein>
    <submittedName>
        <fullName evidence="2">(California timema) hypothetical protein</fullName>
    </submittedName>
</protein>
<evidence type="ECO:0000313" key="2">
    <source>
        <dbReference type="EMBL" id="CAD7572836.1"/>
    </source>
</evidence>
<dbReference type="InterPro" id="IPR003293">
    <property type="entry name" value="Nudix_hydrolase6-like"/>
</dbReference>